<sequence>MLLALPSRNEEHGSKNAQSNGDTSTMKIPESTVMTTGLYHRSVNMDESTEYTNIPLVVPASLTGEEYLPCAA</sequence>
<feature type="compositionally biased region" description="Polar residues" evidence="1">
    <location>
        <begin position="15"/>
        <end position="26"/>
    </location>
</feature>
<keyword evidence="3" id="KW-1185">Reference proteome</keyword>
<comment type="caution">
    <text evidence="2">The sequence shown here is derived from an EMBL/GenBank/DDBJ whole genome shotgun (WGS) entry which is preliminary data.</text>
</comment>
<name>A0AAV7UXW3_PLEWA</name>
<dbReference type="EMBL" id="JANPWB010000004">
    <property type="protein sequence ID" value="KAJ1193938.1"/>
    <property type="molecule type" value="Genomic_DNA"/>
</dbReference>
<evidence type="ECO:0000313" key="2">
    <source>
        <dbReference type="EMBL" id="KAJ1193938.1"/>
    </source>
</evidence>
<evidence type="ECO:0000313" key="3">
    <source>
        <dbReference type="Proteomes" id="UP001066276"/>
    </source>
</evidence>
<organism evidence="2 3">
    <name type="scientific">Pleurodeles waltl</name>
    <name type="common">Iberian ribbed newt</name>
    <dbReference type="NCBI Taxonomy" id="8319"/>
    <lineage>
        <taxon>Eukaryota</taxon>
        <taxon>Metazoa</taxon>
        <taxon>Chordata</taxon>
        <taxon>Craniata</taxon>
        <taxon>Vertebrata</taxon>
        <taxon>Euteleostomi</taxon>
        <taxon>Amphibia</taxon>
        <taxon>Batrachia</taxon>
        <taxon>Caudata</taxon>
        <taxon>Salamandroidea</taxon>
        <taxon>Salamandridae</taxon>
        <taxon>Pleurodelinae</taxon>
        <taxon>Pleurodeles</taxon>
    </lineage>
</organism>
<evidence type="ECO:0000256" key="1">
    <source>
        <dbReference type="SAM" id="MobiDB-lite"/>
    </source>
</evidence>
<dbReference type="Proteomes" id="UP001066276">
    <property type="component" value="Chromosome 2_2"/>
</dbReference>
<gene>
    <name evidence="2" type="ORF">NDU88_003233</name>
</gene>
<protein>
    <submittedName>
        <fullName evidence="2">Uncharacterized protein</fullName>
    </submittedName>
</protein>
<proteinExistence type="predicted"/>
<dbReference type="AlphaFoldDB" id="A0AAV7UXW3"/>
<reference evidence="2" key="1">
    <citation type="journal article" date="2022" name="bioRxiv">
        <title>Sequencing and chromosome-scale assembly of the giantPleurodeles waltlgenome.</title>
        <authorList>
            <person name="Brown T."/>
            <person name="Elewa A."/>
            <person name="Iarovenko S."/>
            <person name="Subramanian E."/>
            <person name="Araus A.J."/>
            <person name="Petzold A."/>
            <person name="Susuki M."/>
            <person name="Suzuki K.-i.T."/>
            <person name="Hayashi T."/>
            <person name="Toyoda A."/>
            <person name="Oliveira C."/>
            <person name="Osipova E."/>
            <person name="Leigh N.D."/>
            <person name="Simon A."/>
            <person name="Yun M.H."/>
        </authorList>
    </citation>
    <scope>NUCLEOTIDE SEQUENCE</scope>
    <source>
        <strain evidence="2">20211129_DDA</strain>
        <tissue evidence="2">Liver</tissue>
    </source>
</reference>
<feature type="region of interest" description="Disordered" evidence="1">
    <location>
        <begin position="1"/>
        <end position="30"/>
    </location>
</feature>
<accession>A0AAV7UXW3</accession>